<dbReference type="Pfam" id="PF01556">
    <property type="entry name" value="DnaJ_C"/>
    <property type="match status" value="1"/>
</dbReference>
<dbReference type="PROSITE" id="PS00636">
    <property type="entry name" value="DNAJ_1"/>
    <property type="match status" value="1"/>
</dbReference>
<feature type="domain" description="J" evidence="6">
    <location>
        <begin position="26"/>
        <end position="91"/>
    </location>
</feature>
<dbReference type="SUPFAM" id="SSF46565">
    <property type="entry name" value="Chaperone J-domain"/>
    <property type="match status" value="1"/>
</dbReference>
<dbReference type="CDD" id="cd10747">
    <property type="entry name" value="DnaJ_C"/>
    <property type="match status" value="1"/>
</dbReference>
<dbReference type="InterPro" id="IPR002939">
    <property type="entry name" value="DnaJ_C"/>
</dbReference>
<dbReference type="GO" id="GO:0006457">
    <property type="term" value="P:protein folding"/>
    <property type="evidence" value="ECO:0007669"/>
    <property type="project" value="InterPro"/>
</dbReference>
<keyword evidence="4" id="KW-0143">Chaperone</keyword>
<keyword evidence="8" id="KW-1185">Reference proteome</keyword>
<dbReference type="InterPro" id="IPR018253">
    <property type="entry name" value="DnaJ_domain_CS"/>
</dbReference>
<dbReference type="InterPro" id="IPR036869">
    <property type="entry name" value="J_dom_sf"/>
</dbReference>
<dbReference type="PRINTS" id="PR00625">
    <property type="entry name" value="JDOMAIN"/>
</dbReference>
<dbReference type="InterPro" id="IPR008971">
    <property type="entry name" value="HSP40/DnaJ_pept-bd"/>
</dbReference>
<evidence type="ECO:0000256" key="3">
    <source>
        <dbReference type="ARBA" id="ARBA00022824"/>
    </source>
</evidence>
<dbReference type="Gene3D" id="1.10.287.110">
    <property type="entry name" value="DnaJ domain"/>
    <property type="match status" value="1"/>
</dbReference>
<protein>
    <recommendedName>
        <fullName evidence="6">J domain-containing protein</fullName>
    </recommendedName>
</protein>
<reference evidence="7" key="1">
    <citation type="journal article" date="2023" name="Plant J.">
        <title>The genome of the king protea, Protea cynaroides.</title>
        <authorList>
            <person name="Chang J."/>
            <person name="Duong T.A."/>
            <person name="Schoeman C."/>
            <person name="Ma X."/>
            <person name="Roodt D."/>
            <person name="Barker N."/>
            <person name="Li Z."/>
            <person name="Van de Peer Y."/>
            <person name="Mizrachi E."/>
        </authorList>
    </citation>
    <scope>NUCLEOTIDE SEQUENCE</scope>
    <source>
        <tissue evidence="7">Young leaves</tissue>
    </source>
</reference>
<dbReference type="Gene3D" id="2.60.260.20">
    <property type="entry name" value="Urease metallochaperone UreE, N-terminal domain"/>
    <property type="match status" value="2"/>
</dbReference>
<dbReference type="SUPFAM" id="SSF49493">
    <property type="entry name" value="HSP40/DnaJ peptide-binding domain"/>
    <property type="match status" value="2"/>
</dbReference>
<sequence>MAHQRTNLFFLVCVLLYALSVLGGKSYYDVLQVQKGASDDQIKRAYRKLALKYHPDKNQGNEEANKKFAEINNAYEVLSDREKRNIYDRHGEEGLKQHAAGGGRGGGMNMQDIFSSFFGGGTAEEEEEKIVKGDDVIVELDATLEDLYMGGSLKVWRDKNVIKSAPGKRSCNCRNEVYHRQIGPGMFQQMTEQVCEQCPNVKYVREGDFLTVDIEKGMQDGQEVVFYEDGEPKIDGEAGDLKFRIRTAPHERFKREGNDLHATITITLVQALVGFEKTIKHLDEHLVDISSKGVTKPKEVKKFKALVRSFDIKNCHIRTF</sequence>
<evidence type="ECO:0000259" key="6">
    <source>
        <dbReference type="PROSITE" id="PS50076"/>
    </source>
</evidence>
<dbReference type="FunFam" id="1.10.287.110:FF:000062">
    <property type="entry name" value="DnaJ protein ERDJ3B"/>
    <property type="match status" value="1"/>
</dbReference>
<evidence type="ECO:0000256" key="2">
    <source>
        <dbReference type="ARBA" id="ARBA00022729"/>
    </source>
</evidence>
<proteinExistence type="predicted"/>
<dbReference type="AlphaFoldDB" id="A0A9Q0KD15"/>
<feature type="chain" id="PRO_5040211906" description="J domain-containing protein" evidence="5">
    <location>
        <begin position="24"/>
        <end position="320"/>
    </location>
</feature>
<dbReference type="GO" id="GO:0005783">
    <property type="term" value="C:endoplasmic reticulum"/>
    <property type="evidence" value="ECO:0007669"/>
    <property type="project" value="UniProtKB-SubCell"/>
</dbReference>
<dbReference type="OrthoDB" id="550424at2759"/>
<dbReference type="GO" id="GO:0051082">
    <property type="term" value="F:unfolded protein binding"/>
    <property type="evidence" value="ECO:0007669"/>
    <property type="project" value="InterPro"/>
</dbReference>
<comment type="subcellular location">
    <subcellularLocation>
        <location evidence="1">Endoplasmic reticulum</location>
    </subcellularLocation>
</comment>
<name>A0A9Q0KD15_9MAGN</name>
<dbReference type="InterPro" id="IPR051736">
    <property type="entry name" value="DnaJ-B11-like"/>
</dbReference>
<evidence type="ECO:0000313" key="7">
    <source>
        <dbReference type="EMBL" id="KAJ4968209.1"/>
    </source>
</evidence>
<dbReference type="Pfam" id="PF00226">
    <property type="entry name" value="DnaJ"/>
    <property type="match status" value="1"/>
</dbReference>
<evidence type="ECO:0000256" key="4">
    <source>
        <dbReference type="ARBA" id="ARBA00023186"/>
    </source>
</evidence>
<dbReference type="InterPro" id="IPR001623">
    <property type="entry name" value="DnaJ_domain"/>
</dbReference>
<comment type="caution">
    <text evidence="7">The sequence shown here is derived from an EMBL/GenBank/DDBJ whole genome shotgun (WGS) entry which is preliminary data.</text>
</comment>
<gene>
    <name evidence="7" type="ORF">NE237_014910</name>
</gene>
<evidence type="ECO:0000313" key="8">
    <source>
        <dbReference type="Proteomes" id="UP001141806"/>
    </source>
</evidence>
<dbReference type="PROSITE" id="PS50076">
    <property type="entry name" value="DNAJ_2"/>
    <property type="match status" value="1"/>
</dbReference>
<keyword evidence="3" id="KW-0256">Endoplasmic reticulum</keyword>
<dbReference type="CDD" id="cd06257">
    <property type="entry name" value="DnaJ"/>
    <property type="match status" value="1"/>
</dbReference>
<keyword evidence="2 5" id="KW-0732">Signal</keyword>
<feature type="signal peptide" evidence="5">
    <location>
        <begin position="1"/>
        <end position="23"/>
    </location>
</feature>
<dbReference type="SMART" id="SM00271">
    <property type="entry name" value="DnaJ"/>
    <property type="match status" value="1"/>
</dbReference>
<dbReference type="PANTHER" id="PTHR44298:SF1">
    <property type="entry name" value="DNAJ HOMOLOG SUBFAMILY B MEMBER 11"/>
    <property type="match status" value="1"/>
</dbReference>
<dbReference type="PANTHER" id="PTHR44298">
    <property type="entry name" value="DNAJ HOMOLOG SUBFAMILY B MEMBER 11"/>
    <property type="match status" value="1"/>
</dbReference>
<dbReference type="Proteomes" id="UP001141806">
    <property type="component" value="Unassembled WGS sequence"/>
</dbReference>
<accession>A0A9Q0KD15</accession>
<evidence type="ECO:0000256" key="5">
    <source>
        <dbReference type="SAM" id="SignalP"/>
    </source>
</evidence>
<organism evidence="7 8">
    <name type="scientific">Protea cynaroides</name>
    <dbReference type="NCBI Taxonomy" id="273540"/>
    <lineage>
        <taxon>Eukaryota</taxon>
        <taxon>Viridiplantae</taxon>
        <taxon>Streptophyta</taxon>
        <taxon>Embryophyta</taxon>
        <taxon>Tracheophyta</taxon>
        <taxon>Spermatophyta</taxon>
        <taxon>Magnoliopsida</taxon>
        <taxon>Proteales</taxon>
        <taxon>Proteaceae</taxon>
        <taxon>Protea</taxon>
    </lineage>
</organism>
<dbReference type="EMBL" id="JAMYWD010000006">
    <property type="protein sequence ID" value="KAJ4968209.1"/>
    <property type="molecule type" value="Genomic_DNA"/>
</dbReference>
<evidence type="ECO:0000256" key="1">
    <source>
        <dbReference type="ARBA" id="ARBA00004240"/>
    </source>
</evidence>